<accession>A0A2P5F7J4</accession>
<evidence type="ECO:0000313" key="2">
    <source>
        <dbReference type="Proteomes" id="UP000237000"/>
    </source>
</evidence>
<organism evidence="1 2">
    <name type="scientific">Trema orientale</name>
    <name type="common">Charcoal tree</name>
    <name type="synonym">Celtis orientalis</name>
    <dbReference type="NCBI Taxonomy" id="63057"/>
    <lineage>
        <taxon>Eukaryota</taxon>
        <taxon>Viridiplantae</taxon>
        <taxon>Streptophyta</taxon>
        <taxon>Embryophyta</taxon>
        <taxon>Tracheophyta</taxon>
        <taxon>Spermatophyta</taxon>
        <taxon>Magnoliopsida</taxon>
        <taxon>eudicotyledons</taxon>
        <taxon>Gunneridae</taxon>
        <taxon>Pentapetalae</taxon>
        <taxon>rosids</taxon>
        <taxon>fabids</taxon>
        <taxon>Rosales</taxon>
        <taxon>Cannabaceae</taxon>
        <taxon>Trema</taxon>
    </lineage>
</organism>
<dbReference type="EMBL" id="JXTC01000056">
    <property type="protein sequence ID" value="PON93778.1"/>
    <property type="molecule type" value="Genomic_DNA"/>
</dbReference>
<dbReference type="InParanoid" id="A0A2P5F7J4"/>
<proteinExistence type="predicted"/>
<dbReference type="AlphaFoldDB" id="A0A2P5F7J4"/>
<protein>
    <submittedName>
        <fullName evidence="1">Uncharacterized protein</fullName>
    </submittedName>
</protein>
<sequence>MISIFKPNLCHFSWILYVGCLKVGNDVPLYRYNLVNFHMNSSLKRKKKTKLCCLPLDITYVYYHMISLHSIFGLTDDFPHALFLYIYTYDN</sequence>
<gene>
    <name evidence="1" type="ORF">TorRG33x02_104810</name>
</gene>
<reference evidence="2" key="1">
    <citation type="submission" date="2016-06" db="EMBL/GenBank/DDBJ databases">
        <title>Parallel loss of symbiosis genes in relatives of nitrogen-fixing non-legume Parasponia.</title>
        <authorList>
            <person name="Van Velzen R."/>
            <person name="Holmer R."/>
            <person name="Bu F."/>
            <person name="Rutten L."/>
            <person name="Van Zeijl A."/>
            <person name="Liu W."/>
            <person name="Santuari L."/>
            <person name="Cao Q."/>
            <person name="Sharma T."/>
            <person name="Shen D."/>
            <person name="Roswanjaya Y."/>
            <person name="Wardhani T."/>
            <person name="Kalhor M.S."/>
            <person name="Jansen J."/>
            <person name="Van den Hoogen J."/>
            <person name="Gungor B."/>
            <person name="Hartog M."/>
            <person name="Hontelez J."/>
            <person name="Verver J."/>
            <person name="Yang W.-C."/>
            <person name="Schijlen E."/>
            <person name="Repin R."/>
            <person name="Schilthuizen M."/>
            <person name="Schranz E."/>
            <person name="Heidstra R."/>
            <person name="Miyata K."/>
            <person name="Fedorova E."/>
            <person name="Kohlen W."/>
            <person name="Bisseling T."/>
            <person name="Smit S."/>
            <person name="Geurts R."/>
        </authorList>
    </citation>
    <scope>NUCLEOTIDE SEQUENCE [LARGE SCALE GENOMIC DNA]</scope>
    <source>
        <strain evidence="2">cv. RG33-2</strain>
    </source>
</reference>
<name>A0A2P5F7J4_TREOI</name>
<evidence type="ECO:0000313" key="1">
    <source>
        <dbReference type="EMBL" id="PON93778.1"/>
    </source>
</evidence>
<keyword evidence="2" id="KW-1185">Reference proteome</keyword>
<dbReference type="Proteomes" id="UP000237000">
    <property type="component" value="Unassembled WGS sequence"/>
</dbReference>
<comment type="caution">
    <text evidence="1">The sequence shown here is derived from an EMBL/GenBank/DDBJ whole genome shotgun (WGS) entry which is preliminary data.</text>
</comment>